<keyword evidence="3" id="KW-1185">Reference proteome</keyword>
<dbReference type="EMBL" id="JAAGOA010000011">
    <property type="protein sequence ID" value="NEE01729.1"/>
    <property type="molecule type" value="Genomic_DNA"/>
</dbReference>
<dbReference type="InterPro" id="IPR036291">
    <property type="entry name" value="NAD(P)-bd_dom_sf"/>
</dbReference>
<name>A0A6L9S9F7_9ACTN</name>
<dbReference type="GO" id="GO:0000166">
    <property type="term" value="F:nucleotide binding"/>
    <property type="evidence" value="ECO:0007669"/>
    <property type="project" value="InterPro"/>
</dbReference>
<evidence type="ECO:0000259" key="1">
    <source>
        <dbReference type="Pfam" id="PF01408"/>
    </source>
</evidence>
<evidence type="ECO:0000313" key="3">
    <source>
        <dbReference type="Proteomes" id="UP000475214"/>
    </source>
</evidence>
<dbReference type="Gene3D" id="3.40.50.720">
    <property type="entry name" value="NAD(P)-binding Rossmann-like Domain"/>
    <property type="match status" value="1"/>
</dbReference>
<sequence>MLRIGVIGTENSHTDHFVRHLNVEGRHEGCRVVVLAGGDTEKNRQLAVAGQIDDIVETAEDLVDRVDAAIVADRHGGLHRSHAEPLLDAGKHVFVDKPTALTVADTKAIIAAAERGGGVLGSWSAVRLSPTVDEIRAATSGLGDIQTVAVTGPADRDDPHAGLFFYGSHVVEPALELLGNPDVTDVHTLGAADSVTATARAGDVQLSLSFVRPDTHGRVPWHMVVAGRHGLVARELELGADYNARGLARFIDAALSGVPPMPYEQLLPPVQLLETVVAQL</sequence>
<dbReference type="SUPFAM" id="SSF51735">
    <property type="entry name" value="NAD(P)-binding Rossmann-fold domains"/>
    <property type="match status" value="1"/>
</dbReference>
<protein>
    <submittedName>
        <fullName evidence="2">Gfo/Idh/MocA family oxidoreductase</fullName>
    </submittedName>
</protein>
<dbReference type="AlphaFoldDB" id="A0A6L9S9F7"/>
<dbReference type="InterPro" id="IPR050463">
    <property type="entry name" value="Gfo/Idh/MocA_oxidrdct_glycsds"/>
</dbReference>
<accession>A0A6L9S9F7</accession>
<dbReference type="PANTHER" id="PTHR43818">
    <property type="entry name" value="BCDNA.GH03377"/>
    <property type="match status" value="1"/>
</dbReference>
<gene>
    <name evidence="2" type="ORF">G1H10_16270</name>
</gene>
<dbReference type="PANTHER" id="PTHR43818:SF9">
    <property type="entry name" value="HYPOTHETICAL OXIDOREDUCTASE"/>
    <property type="match status" value="1"/>
</dbReference>
<dbReference type="Pfam" id="PF01408">
    <property type="entry name" value="GFO_IDH_MocA"/>
    <property type="match status" value="1"/>
</dbReference>
<dbReference type="Proteomes" id="UP000475214">
    <property type="component" value="Unassembled WGS sequence"/>
</dbReference>
<organism evidence="2 3">
    <name type="scientific">Phytoactinopolyspora halotolerans</name>
    <dbReference type="NCBI Taxonomy" id="1981512"/>
    <lineage>
        <taxon>Bacteria</taxon>
        <taxon>Bacillati</taxon>
        <taxon>Actinomycetota</taxon>
        <taxon>Actinomycetes</taxon>
        <taxon>Jiangellales</taxon>
        <taxon>Jiangellaceae</taxon>
        <taxon>Phytoactinopolyspora</taxon>
    </lineage>
</organism>
<comment type="caution">
    <text evidence="2">The sequence shown here is derived from an EMBL/GenBank/DDBJ whole genome shotgun (WGS) entry which is preliminary data.</text>
</comment>
<dbReference type="InterPro" id="IPR000683">
    <property type="entry name" value="Gfo/Idh/MocA-like_OxRdtase_N"/>
</dbReference>
<feature type="domain" description="Gfo/Idh/MocA-like oxidoreductase N-terminal" evidence="1">
    <location>
        <begin position="2"/>
        <end position="120"/>
    </location>
</feature>
<evidence type="ECO:0000313" key="2">
    <source>
        <dbReference type="EMBL" id="NEE01729.1"/>
    </source>
</evidence>
<reference evidence="2 3" key="1">
    <citation type="submission" date="2020-02" db="EMBL/GenBank/DDBJ databases">
        <authorList>
            <person name="Li X.-J."/>
            <person name="Han X.-M."/>
        </authorList>
    </citation>
    <scope>NUCLEOTIDE SEQUENCE [LARGE SCALE GENOMIC DNA]</scope>
    <source>
        <strain evidence="2 3">CCTCC AB 2017055</strain>
    </source>
</reference>
<proteinExistence type="predicted"/>